<comment type="caution">
    <text evidence="2">The sequence shown here is derived from an EMBL/GenBank/DDBJ whole genome shotgun (WGS) entry which is preliminary data.</text>
</comment>
<feature type="signal peptide" evidence="1">
    <location>
        <begin position="1"/>
        <end position="23"/>
    </location>
</feature>
<dbReference type="AlphaFoldDB" id="A0A941D3S7"/>
<keyword evidence="1" id="KW-0732">Signal</keyword>
<dbReference type="InterPro" id="IPR058513">
    <property type="entry name" value="DUF8200"/>
</dbReference>
<evidence type="ECO:0000313" key="2">
    <source>
        <dbReference type="EMBL" id="MBR7620834.1"/>
    </source>
</evidence>
<accession>A0A941D3S7</accession>
<sequence>MQTKALSAAVLVVALLCANSASAAEGFRAKAKLVTPVTAPTTQVISSVEWKCDGDACLGVSKYAPGLDSFMKQCRKVRAALGPLAAYSSRGNKMSDIDVANCNAGPR</sequence>
<reference evidence="2" key="1">
    <citation type="submission" date="2021-04" db="EMBL/GenBank/DDBJ databases">
        <title>Draft genome assembly of strain Phenylobacterium sp. 20VBR1 using MiniION and Illumina platforms.</title>
        <authorList>
            <person name="Thomas F.A."/>
            <person name="Krishnan K.P."/>
            <person name="Sinha R.K."/>
        </authorList>
    </citation>
    <scope>NUCLEOTIDE SEQUENCE</scope>
    <source>
        <strain evidence="2">20VBR1</strain>
    </source>
</reference>
<feature type="chain" id="PRO_5036931445" evidence="1">
    <location>
        <begin position="24"/>
        <end position="107"/>
    </location>
</feature>
<dbReference type="NCBIfam" id="NF047636">
    <property type="entry name" value="CC_3452_fam"/>
    <property type="match status" value="1"/>
</dbReference>
<dbReference type="Pfam" id="PF26624">
    <property type="entry name" value="DUF8200"/>
    <property type="match status" value="1"/>
</dbReference>
<evidence type="ECO:0000313" key="3">
    <source>
        <dbReference type="Proteomes" id="UP000622580"/>
    </source>
</evidence>
<dbReference type="EMBL" id="JAGSGD010000001">
    <property type="protein sequence ID" value="MBR7620834.1"/>
    <property type="molecule type" value="Genomic_DNA"/>
</dbReference>
<keyword evidence="3" id="KW-1185">Reference proteome</keyword>
<proteinExistence type="predicted"/>
<name>A0A941D3S7_9CAUL</name>
<dbReference type="RefSeq" id="WP_215341556.1">
    <property type="nucleotide sequence ID" value="NZ_JAGSGD010000001.1"/>
</dbReference>
<evidence type="ECO:0000256" key="1">
    <source>
        <dbReference type="SAM" id="SignalP"/>
    </source>
</evidence>
<organism evidence="2 3">
    <name type="scientific">Phenylobacterium glaciei</name>
    <dbReference type="NCBI Taxonomy" id="2803784"/>
    <lineage>
        <taxon>Bacteria</taxon>
        <taxon>Pseudomonadati</taxon>
        <taxon>Pseudomonadota</taxon>
        <taxon>Alphaproteobacteria</taxon>
        <taxon>Caulobacterales</taxon>
        <taxon>Caulobacteraceae</taxon>
        <taxon>Phenylobacterium</taxon>
    </lineage>
</organism>
<dbReference type="Proteomes" id="UP000622580">
    <property type="component" value="Unassembled WGS sequence"/>
</dbReference>
<dbReference type="InterPro" id="IPR058067">
    <property type="entry name" value="CC_3452-like"/>
</dbReference>
<gene>
    <name evidence="2" type="ORF">JKL49_15675</name>
</gene>
<protein>
    <submittedName>
        <fullName evidence="2">Uncharacterized protein</fullName>
    </submittedName>
</protein>